<organism evidence="1 2">
    <name type="scientific">Klebsiella pneumoniae</name>
    <dbReference type="NCBI Taxonomy" id="573"/>
    <lineage>
        <taxon>Bacteria</taxon>
        <taxon>Pseudomonadati</taxon>
        <taxon>Pseudomonadota</taxon>
        <taxon>Gammaproteobacteria</taxon>
        <taxon>Enterobacterales</taxon>
        <taxon>Enterobacteriaceae</taxon>
        <taxon>Klebsiella/Raoultella group</taxon>
        <taxon>Klebsiella</taxon>
        <taxon>Klebsiella pneumoniae complex</taxon>
    </lineage>
</organism>
<evidence type="ECO:0000313" key="2">
    <source>
        <dbReference type="Proteomes" id="UP000251088"/>
    </source>
</evidence>
<dbReference type="AlphaFoldDB" id="A0A2X3ESR7"/>
<name>A0A2X3ESR7_KLEPN</name>
<protein>
    <submittedName>
        <fullName evidence="1">Uncharacterized protein</fullName>
    </submittedName>
</protein>
<dbReference type="EMBL" id="UAWN01000015">
    <property type="protein sequence ID" value="SQC40376.1"/>
    <property type="molecule type" value="Genomic_DNA"/>
</dbReference>
<gene>
    <name evidence="1" type="ORF">NCTC9128_06371</name>
</gene>
<sequence length="145" mass="15990">MTVKVVFQHDNRVCGAAFQFVQRLFKRAAADHAQSDAVNRPGDHGHPDIGAAAFQSFRHVSGGLDDLHAAGVGPGDDQRFFRPGQRLNDNVDFTLQVLAQAVNRRRAVVQRMGNSKAETRLIFYRRAVGPRRDVIQAGVIDVGDE</sequence>
<dbReference type="Proteomes" id="UP000251088">
    <property type="component" value="Unassembled WGS sequence"/>
</dbReference>
<accession>A0A2X3ESR7</accession>
<evidence type="ECO:0000313" key="1">
    <source>
        <dbReference type="EMBL" id="SQC40376.1"/>
    </source>
</evidence>
<proteinExistence type="predicted"/>
<reference evidence="1 2" key="1">
    <citation type="submission" date="2018-06" db="EMBL/GenBank/DDBJ databases">
        <authorList>
            <consortium name="Pathogen Informatics"/>
            <person name="Doyle S."/>
        </authorList>
    </citation>
    <scope>NUCLEOTIDE SEQUENCE [LARGE SCALE GENOMIC DNA]</scope>
    <source>
        <strain evidence="1 2">NCTC9128</strain>
    </source>
</reference>